<dbReference type="InterPro" id="IPR012340">
    <property type="entry name" value="NA-bd_OB-fold"/>
</dbReference>
<feature type="transmembrane region" description="Helical" evidence="5">
    <location>
        <begin position="6"/>
        <end position="22"/>
    </location>
</feature>
<evidence type="ECO:0000256" key="1">
    <source>
        <dbReference type="ARBA" id="ARBA00004141"/>
    </source>
</evidence>
<keyword evidence="8" id="KW-1185">Reference proteome</keyword>
<dbReference type="Proteomes" id="UP000005019">
    <property type="component" value="Unassembled WGS sequence"/>
</dbReference>
<evidence type="ECO:0000259" key="6">
    <source>
        <dbReference type="Pfam" id="PF01957"/>
    </source>
</evidence>
<evidence type="ECO:0000256" key="5">
    <source>
        <dbReference type="SAM" id="Phobius"/>
    </source>
</evidence>
<dbReference type="RefSeq" id="WP_008059895.1">
    <property type="nucleotide sequence ID" value="NZ_AFHG01000036.1"/>
</dbReference>
<comment type="caution">
    <text evidence="7">The sequence shown here is derived from an EMBL/GenBank/DDBJ whole genome shotgun (WGS) entry which is preliminary data.</text>
</comment>
<name>F5RAP7_METUF</name>
<comment type="subcellular location">
    <subcellularLocation>
        <location evidence="1">Membrane</location>
        <topology evidence="1">Multi-pass membrane protein</topology>
    </subcellularLocation>
</comment>
<feature type="domain" description="NfeD-like C-terminal" evidence="6">
    <location>
        <begin position="87"/>
        <end position="144"/>
    </location>
</feature>
<dbReference type="PANTHER" id="PTHR33507:SF3">
    <property type="entry name" value="INNER MEMBRANE PROTEIN YBBJ"/>
    <property type="match status" value="1"/>
</dbReference>
<keyword evidence="3 5" id="KW-1133">Transmembrane helix</keyword>
<dbReference type="STRING" id="1000565.METUNv1_01261"/>
<dbReference type="InterPro" id="IPR002810">
    <property type="entry name" value="NfeD-like_C"/>
</dbReference>
<dbReference type="GO" id="GO:0005886">
    <property type="term" value="C:plasma membrane"/>
    <property type="evidence" value="ECO:0007669"/>
    <property type="project" value="TreeGrafter"/>
</dbReference>
<keyword evidence="4 5" id="KW-0472">Membrane</keyword>
<dbReference type="Gene3D" id="2.40.50.140">
    <property type="entry name" value="Nucleic acid-binding proteins"/>
    <property type="match status" value="1"/>
</dbReference>
<reference evidence="7 8" key="1">
    <citation type="journal article" date="2011" name="J. Bacteriol.">
        <title>Genome sequence of Methyloversatilis universalis FAM5T, a methylotrophic representative of the order Rhodocyclales.</title>
        <authorList>
            <person name="Kittichotirat W."/>
            <person name="Good N.M."/>
            <person name="Hall R."/>
            <person name="Bringel F."/>
            <person name="Lajus A."/>
            <person name="Medigue C."/>
            <person name="Smalley N.E."/>
            <person name="Beck D."/>
            <person name="Bumgarner R."/>
            <person name="Vuilleumier S."/>
            <person name="Kalyuzhnaya M.G."/>
        </authorList>
    </citation>
    <scope>NUCLEOTIDE SEQUENCE [LARGE SCALE GENOMIC DNA]</scope>
    <source>
        <strain evidence="8">ATCC BAA-1314 / JCM 13912 / FAM5</strain>
    </source>
</reference>
<dbReference type="Pfam" id="PF01957">
    <property type="entry name" value="NfeD"/>
    <property type="match status" value="1"/>
</dbReference>
<evidence type="ECO:0000256" key="3">
    <source>
        <dbReference type="ARBA" id="ARBA00022989"/>
    </source>
</evidence>
<dbReference type="EMBL" id="AFHG01000036">
    <property type="protein sequence ID" value="EGK72496.1"/>
    <property type="molecule type" value="Genomic_DNA"/>
</dbReference>
<sequence length="153" mass="16194">MDILWWHWLVAGLALIVAELAVPGMVLVWFGVGAIGTGLLLAAAPALSLTAQLAAWTVLSCALVVLWFRVFRTDQHKTHVGMADGETVGEIGLLVSAVEPFGRGQVRFQKPLLGSEVWACIADEALPAGERVKVLSVEGSLLKVGRNNRGGAA</sequence>
<dbReference type="OrthoDB" id="8536525at2"/>
<accession>F5RAP7</accession>
<dbReference type="eggNOG" id="COG1585">
    <property type="taxonomic scope" value="Bacteria"/>
</dbReference>
<dbReference type="AlphaFoldDB" id="F5RAP7"/>
<evidence type="ECO:0000313" key="7">
    <source>
        <dbReference type="EMBL" id="EGK72496.1"/>
    </source>
</evidence>
<evidence type="ECO:0000313" key="8">
    <source>
        <dbReference type="Proteomes" id="UP000005019"/>
    </source>
</evidence>
<feature type="transmembrane region" description="Helical" evidence="5">
    <location>
        <begin position="53"/>
        <end position="71"/>
    </location>
</feature>
<keyword evidence="2 5" id="KW-0812">Transmembrane</keyword>
<gene>
    <name evidence="7" type="ORF">METUNv1_01261</name>
</gene>
<dbReference type="SUPFAM" id="SSF141322">
    <property type="entry name" value="NfeD domain-like"/>
    <property type="match status" value="1"/>
</dbReference>
<evidence type="ECO:0000256" key="4">
    <source>
        <dbReference type="ARBA" id="ARBA00023136"/>
    </source>
</evidence>
<proteinExistence type="predicted"/>
<evidence type="ECO:0000256" key="2">
    <source>
        <dbReference type="ARBA" id="ARBA00022692"/>
    </source>
</evidence>
<organism evidence="7 8">
    <name type="scientific">Methyloversatilis universalis (strain ATCC BAA-1314 / DSM 25237 / JCM 13912 / CCUG 52030 / FAM5)</name>
    <dbReference type="NCBI Taxonomy" id="1000565"/>
    <lineage>
        <taxon>Bacteria</taxon>
        <taxon>Pseudomonadati</taxon>
        <taxon>Pseudomonadota</taxon>
        <taxon>Betaproteobacteria</taxon>
        <taxon>Nitrosomonadales</taxon>
        <taxon>Sterolibacteriaceae</taxon>
        <taxon>Methyloversatilis</taxon>
    </lineage>
</organism>
<dbReference type="PANTHER" id="PTHR33507">
    <property type="entry name" value="INNER MEMBRANE PROTEIN YBBJ"/>
    <property type="match status" value="1"/>
</dbReference>
<dbReference type="InterPro" id="IPR052165">
    <property type="entry name" value="Membrane_assoc_protease"/>
</dbReference>
<protein>
    <recommendedName>
        <fullName evidence="6">NfeD-like C-terminal domain-containing protein</fullName>
    </recommendedName>
</protein>